<dbReference type="Gene3D" id="3.30.1490.40">
    <property type="match status" value="1"/>
</dbReference>
<feature type="region of interest" description="Disordered" evidence="1">
    <location>
        <begin position="551"/>
        <end position="758"/>
    </location>
</feature>
<feature type="region of interest" description="Disordered" evidence="1">
    <location>
        <begin position="366"/>
        <end position="405"/>
    </location>
</feature>
<feature type="region of interest" description="Disordered" evidence="1">
    <location>
        <begin position="59"/>
        <end position="85"/>
    </location>
</feature>
<feature type="region of interest" description="Disordered" evidence="1">
    <location>
        <begin position="291"/>
        <end position="352"/>
    </location>
</feature>
<feature type="compositionally biased region" description="Low complexity" evidence="1">
    <location>
        <begin position="472"/>
        <end position="487"/>
    </location>
</feature>
<feature type="region of interest" description="Disordered" evidence="1">
    <location>
        <begin position="1033"/>
        <end position="1133"/>
    </location>
</feature>
<reference evidence="3" key="1">
    <citation type="submission" date="2017-08" db="EMBL/GenBank/DDBJ databases">
        <authorList>
            <person name="Polle J.E."/>
            <person name="Barry K."/>
            <person name="Cushman J."/>
            <person name="Schmutz J."/>
            <person name="Tran D."/>
            <person name="Hathwaick L.T."/>
            <person name="Yim W.C."/>
            <person name="Jenkins J."/>
            <person name="Mckie-Krisberg Z.M."/>
            <person name="Prochnik S."/>
            <person name="Lindquist E."/>
            <person name="Dockter R.B."/>
            <person name="Adam C."/>
            <person name="Molina H."/>
            <person name="Bunkerborg J."/>
            <person name="Jin E."/>
            <person name="Buchheim M."/>
            <person name="Magnuson J."/>
        </authorList>
    </citation>
    <scope>NUCLEOTIDE SEQUENCE</scope>
    <source>
        <strain evidence="3">CCAP 19/18</strain>
    </source>
</reference>
<evidence type="ECO:0000256" key="1">
    <source>
        <dbReference type="SAM" id="MobiDB-lite"/>
    </source>
</evidence>
<feature type="region of interest" description="Disordered" evidence="1">
    <location>
        <begin position="870"/>
        <end position="955"/>
    </location>
</feature>
<comment type="caution">
    <text evidence="3">The sequence shown here is derived from an EMBL/GenBank/DDBJ whole genome shotgun (WGS) entry which is preliminary data.</text>
</comment>
<feature type="compositionally biased region" description="Low complexity" evidence="1">
    <location>
        <begin position="602"/>
        <end position="629"/>
    </location>
</feature>
<name>A0ABQ7G0W9_DUNSA</name>
<dbReference type="SUPFAM" id="SSF55277">
    <property type="entry name" value="GYF domain"/>
    <property type="match status" value="1"/>
</dbReference>
<protein>
    <recommendedName>
        <fullName evidence="2">GYF domain-containing protein</fullName>
    </recommendedName>
</protein>
<dbReference type="InterPro" id="IPR003169">
    <property type="entry name" value="GYF"/>
</dbReference>
<feature type="compositionally biased region" description="Low complexity" evidence="1">
    <location>
        <begin position="818"/>
        <end position="829"/>
    </location>
</feature>
<feature type="compositionally biased region" description="Polar residues" evidence="1">
    <location>
        <begin position="366"/>
        <end position="385"/>
    </location>
</feature>
<feature type="compositionally biased region" description="Low complexity" evidence="1">
    <location>
        <begin position="882"/>
        <end position="922"/>
    </location>
</feature>
<keyword evidence="4" id="KW-1185">Reference proteome</keyword>
<gene>
    <name evidence="3" type="ORF">DUNSADRAFT_17891</name>
</gene>
<feature type="compositionally biased region" description="Low complexity" evidence="1">
    <location>
        <begin position="334"/>
        <end position="352"/>
    </location>
</feature>
<feature type="compositionally biased region" description="Low complexity" evidence="1">
    <location>
        <begin position="936"/>
        <end position="950"/>
    </location>
</feature>
<feature type="compositionally biased region" description="Basic and acidic residues" evidence="1">
    <location>
        <begin position="551"/>
        <end position="561"/>
    </location>
</feature>
<feature type="compositionally biased region" description="Low complexity" evidence="1">
    <location>
        <begin position="303"/>
        <end position="314"/>
    </location>
</feature>
<feature type="compositionally biased region" description="Low complexity" evidence="1">
    <location>
        <begin position="636"/>
        <end position="654"/>
    </location>
</feature>
<feature type="compositionally biased region" description="Low complexity" evidence="1">
    <location>
        <begin position="390"/>
        <end position="405"/>
    </location>
</feature>
<dbReference type="PANTHER" id="PTHR13270">
    <property type="entry name" value="PROTEIN C20ORF116-RELATED"/>
    <property type="match status" value="1"/>
</dbReference>
<sequence>MSDFSLAPAWQRKDAAANPPGIATAQFTKNESGASSSSTSLSARLSKWESGGQVINSALIGDGSSAATKSSWRAPDSTSSKPFDRFGHDGLGSSWGNSFTALRGGPGAGGDRLGMDFSGKARERWGMSGGKDPDVGLPSIYNHDLPQPGRPSGFTPRPGSFEGGGAFSGLNGAGRSKGFAAGRGRGLGAPGPSPPGSGFGRPDPHPSLAAALASDQRFGYKYTQAELRRMYDAMLHGAPGHFGTLPVPPGAHLPDYTGVLAPDELHGHPNEPAALANHAPTATNNHATLSNGFQVAAGPPPSHTLTRTHSHTSPAPADRAARWTAKGDPPTPPAATSAAAAAPLSTPAPTPSSSFAALLAKAGLTSNSSGATSDLAPNSSTSVSNEPLEAAPAHPTPAAAPAAAPPGAFGAPPLAPGAPGFTWTAATVFAADQWVYRDPQGVVQGPFTKVDILDWFDGGFLPQPQPQPQPQQQPQSPMPASSMPSPSVLASPWGAPSPQQQQQQQQQQQAAMQQQAEQQQQQQQALQRQQQQLQQQQEQLRQQQEQLRRQEEQRQQEELQHQQHQQQQRQVPTSKPAPWAEVSAAQAPVSKSLREIQEEEWQQQQLLWQRQQQQAAAASQQQQQQQQHSTPPPLSPFSTPAATPSSVAATAGSPWVKAGSRAATAELPSPQPSASQPSPSLPGFPSLNETAFQAASAAVRGNSGSGQQQQQQQQAEGTGPGPRGTTLGDILGRTFGSDTPPKSAAWGGMGGKPPAGVPSLRQVMWRECAADMEGGAPEEDLSDVLPPFGGPQHANSHHADAHDDGDEGMFWDYVGPKAGPSSSNSSSAAAPPPPAPSAPASAPWSSIMATAKSAMAGAPSAAQVAALGGGAAPVPRSAPKQAGGWASTVGAGTSTSTSAATRPAAPHSSAAARPAATPSSSTQQHAAVGQRGGATGSATAAAPPSASSGAQSGGGPPLMAGDVVLSSEFQGWCRNEMLRFFGHTDLSLVEVLVTLPSRSEVADYCSMFMEGKPGVSTFVAEFLKRKDAEVARATAPAKKGSKAKKAAGPPPPTTAASVLQGKAQPAAGPSATAAAPAPAAAPSGNGVRSSEWSQVPVAPPKAKGGAAGGQQKGSKGGAAQNTKKSGFSVLKAA</sequence>
<dbReference type="Pfam" id="PF02213">
    <property type="entry name" value="GYF"/>
    <property type="match status" value="1"/>
</dbReference>
<dbReference type="PANTHER" id="PTHR13270:SF13">
    <property type="entry name" value="LIMPET, ISOFORM K"/>
    <property type="match status" value="1"/>
</dbReference>
<organism evidence="3 4">
    <name type="scientific">Dunaliella salina</name>
    <name type="common">Green alga</name>
    <name type="synonym">Protococcus salinus</name>
    <dbReference type="NCBI Taxonomy" id="3046"/>
    <lineage>
        <taxon>Eukaryota</taxon>
        <taxon>Viridiplantae</taxon>
        <taxon>Chlorophyta</taxon>
        <taxon>core chlorophytes</taxon>
        <taxon>Chlorophyceae</taxon>
        <taxon>CS clade</taxon>
        <taxon>Chlamydomonadales</taxon>
        <taxon>Dunaliellaceae</taxon>
        <taxon>Dunaliella</taxon>
    </lineage>
</organism>
<feature type="domain" description="GYF" evidence="2">
    <location>
        <begin position="431"/>
        <end position="490"/>
    </location>
</feature>
<feature type="compositionally biased region" description="Low complexity" evidence="1">
    <location>
        <begin position="1063"/>
        <end position="1082"/>
    </location>
</feature>
<dbReference type="Proteomes" id="UP000815325">
    <property type="component" value="Unassembled WGS sequence"/>
</dbReference>
<dbReference type="EMBL" id="MU070334">
    <property type="protein sequence ID" value="KAF5828252.1"/>
    <property type="molecule type" value="Genomic_DNA"/>
</dbReference>
<feature type="compositionally biased region" description="Polar residues" evidence="1">
    <location>
        <begin position="65"/>
        <end position="81"/>
    </location>
</feature>
<feature type="region of interest" description="Disordered" evidence="1">
    <location>
        <begin position="179"/>
        <end position="208"/>
    </location>
</feature>
<evidence type="ECO:0000259" key="2">
    <source>
        <dbReference type="PROSITE" id="PS50829"/>
    </source>
</evidence>
<evidence type="ECO:0000313" key="3">
    <source>
        <dbReference type="EMBL" id="KAF5828252.1"/>
    </source>
</evidence>
<accession>A0ABQ7G0W9</accession>
<dbReference type="InterPro" id="IPR035445">
    <property type="entry name" value="GYF-like_dom_sf"/>
</dbReference>
<feature type="region of interest" description="Disordered" evidence="1">
    <location>
        <begin position="774"/>
        <end position="842"/>
    </location>
</feature>
<feature type="region of interest" description="Disordered" evidence="1">
    <location>
        <begin position="1"/>
        <end position="43"/>
    </location>
</feature>
<feature type="compositionally biased region" description="Low complexity" evidence="1">
    <location>
        <begin position="499"/>
        <end position="511"/>
    </location>
</feature>
<proteinExistence type="predicted"/>
<feature type="compositionally biased region" description="Gly residues" evidence="1">
    <location>
        <begin position="1105"/>
        <end position="1116"/>
    </location>
</feature>
<dbReference type="PROSITE" id="PS50829">
    <property type="entry name" value="GYF"/>
    <property type="match status" value="1"/>
</dbReference>
<feature type="region of interest" description="Disordered" evidence="1">
    <location>
        <begin position="256"/>
        <end position="277"/>
    </location>
</feature>
<feature type="compositionally biased region" description="Low complexity" evidence="1">
    <location>
        <begin position="32"/>
        <end position="43"/>
    </location>
</feature>
<feature type="region of interest" description="Disordered" evidence="1">
    <location>
        <begin position="456"/>
        <end position="511"/>
    </location>
</feature>
<evidence type="ECO:0000313" key="4">
    <source>
        <dbReference type="Proteomes" id="UP000815325"/>
    </source>
</evidence>